<feature type="transmembrane region" description="Helical" evidence="16">
    <location>
        <begin position="159"/>
        <end position="182"/>
    </location>
</feature>
<evidence type="ECO:0000256" key="14">
    <source>
        <dbReference type="ARBA" id="ARBA00023136"/>
    </source>
</evidence>
<dbReference type="CDD" id="cd06225">
    <property type="entry name" value="HAMP"/>
    <property type="match status" value="1"/>
</dbReference>
<keyword evidence="20" id="KW-1185">Reference proteome</keyword>
<evidence type="ECO:0000313" key="19">
    <source>
        <dbReference type="EMBL" id="QEH34462.1"/>
    </source>
</evidence>
<dbReference type="EC" id="2.7.13.3" evidence="3"/>
<dbReference type="Pfam" id="PF00672">
    <property type="entry name" value="HAMP"/>
    <property type="match status" value="1"/>
</dbReference>
<dbReference type="PANTHER" id="PTHR45436:SF5">
    <property type="entry name" value="SENSOR HISTIDINE KINASE TRCS"/>
    <property type="match status" value="1"/>
</dbReference>
<proteinExistence type="predicted"/>
<dbReference type="SUPFAM" id="SSF158472">
    <property type="entry name" value="HAMP domain-like"/>
    <property type="match status" value="1"/>
</dbReference>
<feature type="domain" description="HAMP" evidence="18">
    <location>
        <begin position="183"/>
        <end position="236"/>
    </location>
</feature>
<evidence type="ECO:0000256" key="16">
    <source>
        <dbReference type="SAM" id="Phobius"/>
    </source>
</evidence>
<dbReference type="InterPro" id="IPR050428">
    <property type="entry name" value="TCS_sensor_his_kinase"/>
</dbReference>
<protein>
    <recommendedName>
        <fullName evidence="3">histidine kinase</fullName>
        <ecNumber evidence="3">2.7.13.3</ecNumber>
    </recommendedName>
</protein>
<organism evidence="19 20">
    <name type="scientific">Aquisphaera giovannonii</name>
    <dbReference type="NCBI Taxonomy" id="406548"/>
    <lineage>
        <taxon>Bacteria</taxon>
        <taxon>Pseudomonadati</taxon>
        <taxon>Planctomycetota</taxon>
        <taxon>Planctomycetia</taxon>
        <taxon>Isosphaerales</taxon>
        <taxon>Isosphaeraceae</taxon>
        <taxon>Aquisphaera</taxon>
    </lineage>
</organism>
<dbReference type="AlphaFoldDB" id="A0A5B9W1D6"/>
<keyword evidence="7 19" id="KW-0808">Transferase</keyword>
<dbReference type="SMART" id="SM00304">
    <property type="entry name" value="HAMP"/>
    <property type="match status" value="1"/>
</dbReference>
<keyword evidence="6" id="KW-0597">Phosphoprotein</keyword>
<keyword evidence="10 19" id="KW-0418">Kinase</keyword>
<dbReference type="FunFam" id="3.30.565.10:FF:000006">
    <property type="entry name" value="Sensor histidine kinase WalK"/>
    <property type="match status" value="1"/>
</dbReference>
<keyword evidence="4" id="KW-1003">Cell membrane</keyword>
<evidence type="ECO:0000256" key="10">
    <source>
        <dbReference type="ARBA" id="ARBA00022777"/>
    </source>
</evidence>
<dbReference type="CDD" id="cd16922">
    <property type="entry name" value="HATPase_EvgS-ArcB-TorS-like"/>
    <property type="match status" value="1"/>
</dbReference>
<comment type="subcellular location">
    <subcellularLocation>
        <location evidence="2">Cell inner membrane</location>
    </subcellularLocation>
</comment>
<dbReference type="SUPFAM" id="SSF47384">
    <property type="entry name" value="Homodimeric domain of signal transducing histidine kinase"/>
    <property type="match status" value="1"/>
</dbReference>
<evidence type="ECO:0000256" key="5">
    <source>
        <dbReference type="ARBA" id="ARBA00022519"/>
    </source>
</evidence>
<dbReference type="OrthoDB" id="9786919at2"/>
<gene>
    <name evidence="19" type="primary">cusS_2</name>
    <name evidence="19" type="ORF">OJF2_30010</name>
</gene>
<evidence type="ECO:0000256" key="2">
    <source>
        <dbReference type="ARBA" id="ARBA00004533"/>
    </source>
</evidence>
<evidence type="ECO:0000256" key="8">
    <source>
        <dbReference type="ARBA" id="ARBA00022692"/>
    </source>
</evidence>
<keyword evidence="12 16" id="KW-1133">Transmembrane helix</keyword>
<dbReference type="SMART" id="SM00387">
    <property type="entry name" value="HATPase_c"/>
    <property type="match status" value="1"/>
</dbReference>
<feature type="region of interest" description="Disordered" evidence="15">
    <location>
        <begin position="94"/>
        <end position="116"/>
    </location>
</feature>
<evidence type="ECO:0000256" key="11">
    <source>
        <dbReference type="ARBA" id="ARBA00022840"/>
    </source>
</evidence>
<dbReference type="GO" id="GO:0005886">
    <property type="term" value="C:plasma membrane"/>
    <property type="evidence" value="ECO:0007669"/>
    <property type="project" value="UniProtKB-SubCell"/>
</dbReference>
<keyword evidence="11" id="KW-0067">ATP-binding</keyword>
<dbReference type="KEGG" id="agv:OJF2_30010"/>
<dbReference type="NCBIfam" id="TIGR01386">
    <property type="entry name" value="cztS_silS_copS"/>
    <property type="match status" value="1"/>
</dbReference>
<evidence type="ECO:0000256" key="4">
    <source>
        <dbReference type="ARBA" id="ARBA00022475"/>
    </source>
</evidence>
<dbReference type="EMBL" id="CP042997">
    <property type="protein sequence ID" value="QEH34462.1"/>
    <property type="molecule type" value="Genomic_DNA"/>
</dbReference>
<feature type="domain" description="Histidine kinase" evidence="17">
    <location>
        <begin position="244"/>
        <end position="460"/>
    </location>
</feature>
<dbReference type="Gene3D" id="6.10.340.10">
    <property type="match status" value="1"/>
</dbReference>
<dbReference type="GO" id="GO:0005524">
    <property type="term" value="F:ATP binding"/>
    <property type="evidence" value="ECO:0007669"/>
    <property type="project" value="UniProtKB-KW"/>
</dbReference>
<evidence type="ECO:0000313" key="20">
    <source>
        <dbReference type="Proteomes" id="UP000324233"/>
    </source>
</evidence>
<reference evidence="19 20" key="1">
    <citation type="submission" date="2019-08" db="EMBL/GenBank/DDBJ databases">
        <title>Deep-cultivation of Planctomycetes and their phenomic and genomic characterization uncovers novel biology.</title>
        <authorList>
            <person name="Wiegand S."/>
            <person name="Jogler M."/>
            <person name="Boedeker C."/>
            <person name="Pinto D."/>
            <person name="Vollmers J."/>
            <person name="Rivas-Marin E."/>
            <person name="Kohn T."/>
            <person name="Peeters S.H."/>
            <person name="Heuer A."/>
            <person name="Rast P."/>
            <person name="Oberbeckmann S."/>
            <person name="Bunk B."/>
            <person name="Jeske O."/>
            <person name="Meyerdierks A."/>
            <person name="Storesund J.E."/>
            <person name="Kallscheuer N."/>
            <person name="Luecker S."/>
            <person name="Lage O.M."/>
            <person name="Pohl T."/>
            <person name="Merkel B.J."/>
            <person name="Hornburger P."/>
            <person name="Mueller R.-W."/>
            <person name="Bruemmer F."/>
            <person name="Labrenz M."/>
            <person name="Spormann A.M."/>
            <person name="Op den Camp H."/>
            <person name="Overmann J."/>
            <person name="Amann R."/>
            <person name="Jetten M.S.M."/>
            <person name="Mascher T."/>
            <person name="Medema M.H."/>
            <person name="Devos D.P."/>
            <person name="Kaster A.-K."/>
            <person name="Ovreas L."/>
            <person name="Rohde M."/>
            <person name="Galperin M.Y."/>
            <person name="Jogler C."/>
        </authorList>
    </citation>
    <scope>NUCLEOTIDE SEQUENCE [LARGE SCALE GENOMIC DNA]</scope>
    <source>
        <strain evidence="19 20">OJF2</strain>
    </source>
</reference>
<dbReference type="Gene3D" id="3.30.565.10">
    <property type="entry name" value="Histidine kinase-like ATPase, C-terminal domain"/>
    <property type="match status" value="1"/>
</dbReference>
<comment type="catalytic activity">
    <reaction evidence="1">
        <text>ATP + protein L-histidine = ADP + protein N-phospho-L-histidine.</text>
        <dbReference type="EC" id="2.7.13.3"/>
    </reaction>
</comment>
<evidence type="ECO:0000256" key="1">
    <source>
        <dbReference type="ARBA" id="ARBA00000085"/>
    </source>
</evidence>
<dbReference type="InterPro" id="IPR003594">
    <property type="entry name" value="HATPase_dom"/>
</dbReference>
<dbReference type="PROSITE" id="PS50109">
    <property type="entry name" value="HIS_KIN"/>
    <property type="match status" value="1"/>
</dbReference>
<dbReference type="Proteomes" id="UP000324233">
    <property type="component" value="Chromosome"/>
</dbReference>
<evidence type="ECO:0000256" key="7">
    <source>
        <dbReference type="ARBA" id="ARBA00022679"/>
    </source>
</evidence>
<dbReference type="CDD" id="cd00082">
    <property type="entry name" value="HisKA"/>
    <property type="match status" value="1"/>
</dbReference>
<keyword evidence="14 16" id="KW-0472">Membrane</keyword>
<evidence type="ECO:0000256" key="3">
    <source>
        <dbReference type="ARBA" id="ARBA00012438"/>
    </source>
</evidence>
<evidence type="ECO:0000259" key="18">
    <source>
        <dbReference type="PROSITE" id="PS50885"/>
    </source>
</evidence>
<keyword evidence="9" id="KW-0547">Nucleotide-binding</keyword>
<dbReference type="InterPro" id="IPR004358">
    <property type="entry name" value="Sig_transdc_His_kin-like_C"/>
</dbReference>
<dbReference type="RefSeq" id="WP_148594383.1">
    <property type="nucleotide sequence ID" value="NZ_CP042997.1"/>
</dbReference>
<evidence type="ECO:0000256" key="12">
    <source>
        <dbReference type="ARBA" id="ARBA00022989"/>
    </source>
</evidence>
<dbReference type="PANTHER" id="PTHR45436">
    <property type="entry name" value="SENSOR HISTIDINE KINASE YKOH"/>
    <property type="match status" value="1"/>
</dbReference>
<dbReference type="Pfam" id="PF02518">
    <property type="entry name" value="HATPase_c"/>
    <property type="match status" value="1"/>
</dbReference>
<dbReference type="Pfam" id="PF00512">
    <property type="entry name" value="HisKA"/>
    <property type="match status" value="1"/>
</dbReference>
<dbReference type="SMART" id="SM00388">
    <property type="entry name" value="HisKA"/>
    <property type="match status" value="1"/>
</dbReference>
<dbReference type="GO" id="GO:0000155">
    <property type="term" value="F:phosphorelay sensor kinase activity"/>
    <property type="evidence" value="ECO:0007669"/>
    <property type="project" value="InterPro"/>
</dbReference>
<evidence type="ECO:0000256" key="13">
    <source>
        <dbReference type="ARBA" id="ARBA00023012"/>
    </source>
</evidence>
<dbReference type="SUPFAM" id="SSF55874">
    <property type="entry name" value="ATPase domain of HSP90 chaperone/DNA topoisomerase II/histidine kinase"/>
    <property type="match status" value="1"/>
</dbReference>
<evidence type="ECO:0000256" key="9">
    <source>
        <dbReference type="ARBA" id="ARBA00022741"/>
    </source>
</evidence>
<dbReference type="Gene3D" id="1.10.287.130">
    <property type="match status" value="1"/>
</dbReference>
<dbReference type="InterPro" id="IPR006290">
    <property type="entry name" value="CztS_silS_copS"/>
</dbReference>
<evidence type="ECO:0000256" key="15">
    <source>
        <dbReference type="SAM" id="MobiDB-lite"/>
    </source>
</evidence>
<dbReference type="PRINTS" id="PR00344">
    <property type="entry name" value="BCTRLSENSOR"/>
</dbReference>
<accession>A0A5B9W1D6</accession>
<keyword evidence="5" id="KW-0997">Cell inner membrane</keyword>
<dbReference type="InterPro" id="IPR003660">
    <property type="entry name" value="HAMP_dom"/>
</dbReference>
<dbReference type="InterPro" id="IPR036097">
    <property type="entry name" value="HisK_dim/P_sf"/>
</dbReference>
<keyword evidence="8 16" id="KW-0812">Transmembrane</keyword>
<dbReference type="PROSITE" id="PS50885">
    <property type="entry name" value="HAMP"/>
    <property type="match status" value="1"/>
</dbReference>
<name>A0A5B9W1D6_9BACT</name>
<dbReference type="InterPro" id="IPR036890">
    <property type="entry name" value="HATPase_C_sf"/>
</dbReference>
<evidence type="ECO:0000256" key="6">
    <source>
        <dbReference type="ARBA" id="ARBA00022553"/>
    </source>
</evidence>
<dbReference type="InterPro" id="IPR005467">
    <property type="entry name" value="His_kinase_dom"/>
</dbReference>
<dbReference type="InterPro" id="IPR003661">
    <property type="entry name" value="HisK_dim/P_dom"/>
</dbReference>
<sequence>MTRLSLRWRLTLWYGTVLASMVAALGGVVYLLMKRELLNRTDWTLAAHAGMVQEQLAGVRSRDELAGRLSPQLLRHPAFDLRVIDAAGAELGRSDPFQDRGLPTPSPWPEPGQDVYESVRTPGRRRARVLSRVLDSGAGPALLQVAVPLDRSDRQLAELMLLLLLGGPLAVGSALGCGYLLARQALAPVDRMVATADEITATRLDRRIEVANPDDELGRLARTLNGMIGRLERSFEEVRRFTADAAHELRTPLAILRNEAEVALRVPRDSEQYRDCLENMLEEIDHLARLSEALLLLFRGDAGLGANRREPLEIHSVVEEIAEHIRVVATDHQQDLAVEACSPCRVTGNPEQLRRLVFNLLDNAVKFTPAGGRIEVRVGGAGGRVQIVVSDTGIGIAPEHLPRVFDRFYRVDSARSRRTGGNGLGLSICRSIVEAHQGTIELASEPGRGTVVTVNLPCSPGAHSQAPRHEPAGATA</sequence>
<keyword evidence="13" id="KW-0902">Two-component regulatory system</keyword>
<evidence type="ECO:0000259" key="17">
    <source>
        <dbReference type="PROSITE" id="PS50109"/>
    </source>
</evidence>
<feature type="transmembrane region" description="Helical" evidence="16">
    <location>
        <begin position="12"/>
        <end position="33"/>
    </location>
</feature>